<keyword evidence="9" id="KW-1185">Reference proteome</keyword>
<feature type="transmembrane region" description="Helical" evidence="7">
    <location>
        <begin position="223"/>
        <end position="243"/>
    </location>
</feature>
<dbReference type="KEGG" id="ccs:CCNA_01153"/>
<comment type="subcellular location">
    <subcellularLocation>
        <location evidence="1">Cell membrane</location>
        <topology evidence="1">Multi-pass membrane protein</topology>
    </subcellularLocation>
</comment>
<sequence>MTRPSPTLAQALPVWLKVGVLGFGGPAGQIALLHREVVEVRRWIDDAEFARALSFCMLLPGPEAQQLATWLGWRLHGIRGGLAAGLLFVLPGLVVILGLSALYVVHGRSAWAGPVLLGLKAAVVALVVQALIRIGQKTLKDRAAIAVAAGAFALMAFTTLPFPLVVLAAGLVGWFLGGKGEAAPTPVAPARTGGARVALVCLAAWLAPIALVWGIAPGSTLAWMGLTFGGLAAISFGGAYAALAYLGQAAAGFGWVSASQMLDGLGLAETTPGPLVLVFVFVGFVGAFQAAPAESAWLLAVLGGLMAAWATFAPSFLWIFAGGPLFERWGRRPRPARALAMVSAAAVGVIGQLALWFAIHLLFRSGDTLGSGMLRVMVPDLGSVHAGAFGLVALALGLTFVLRLPMLLMIAATVITAVLLQVIGLN</sequence>
<keyword evidence="6 7" id="KW-0472">Membrane</keyword>
<dbReference type="OrthoDB" id="8969999at2"/>
<keyword evidence="3" id="KW-1003">Cell membrane</keyword>
<keyword evidence="4 7" id="KW-0812">Transmembrane</keyword>
<dbReference type="RefSeq" id="WP_010918981.1">
    <property type="nucleotide sequence ID" value="NC_011916.1"/>
</dbReference>
<dbReference type="InterPro" id="IPR003370">
    <property type="entry name" value="Chromate_transpt"/>
</dbReference>
<feature type="transmembrane region" description="Helical" evidence="7">
    <location>
        <begin position="275"/>
        <end position="291"/>
    </location>
</feature>
<evidence type="ECO:0000256" key="5">
    <source>
        <dbReference type="ARBA" id="ARBA00022989"/>
    </source>
</evidence>
<dbReference type="NCBIfam" id="TIGR00937">
    <property type="entry name" value="2A51"/>
    <property type="match status" value="1"/>
</dbReference>
<dbReference type="Proteomes" id="UP000001364">
    <property type="component" value="Chromosome"/>
</dbReference>
<feature type="transmembrane region" description="Helical" evidence="7">
    <location>
        <begin position="144"/>
        <end position="177"/>
    </location>
</feature>
<dbReference type="Pfam" id="PF02417">
    <property type="entry name" value="Chromate_transp"/>
    <property type="match status" value="2"/>
</dbReference>
<feature type="transmembrane region" description="Helical" evidence="7">
    <location>
        <begin position="338"/>
        <end position="363"/>
    </location>
</feature>
<feature type="transmembrane region" description="Helical" evidence="7">
    <location>
        <begin position="82"/>
        <end position="105"/>
    </location>
</feature>
<dbReference type="GeneID" id="7331524"/>
<feature type="transmembrane region" description="Helical" evidence="7">
    <location>
        <begin position="383"/>
        <end position="402"/>
    </location>
</feature>
<feature type="transmembrane region" description="Helical" evidence="7">
    <location>
        <begin position="407"/>
        <end position="425"/>
    </location>
</feature>
<dbReference type="HOGENOM" id="CLU_018106_0_0_5"/>
<dbReference type="GO" id="GO:0015109">
    <property type="term" value="F:chromate transmembrane transporter activity"/>
    <property type="evidence" value="ECO:0007669"/>
    <property type="project" value="InterPro"/>
</dbReference>
<dbReference type="AlphaFoldDB" id="A0A0H3C790"/>
<organism evidence="8 9">
    <name type="scientific">Caulobacter vibrioides (strain NA1000 / CB15N)</name>
    <name type="common">Caulobacter crescentus</name>
    <dbReference type="NCBI Taxonomy" id="565050"/>
    <lineage>
        <taxon>Bacteria</taxon>
        <taxon>Pseudomonadati</taxon>
        <taxon>Pseudomonadota</taxon>
        <taxon>Alphaproteobacteria</taxon>
        <taxon>Caulobacterales</taxon>
        <taxon>Caulobacteraceae</taxon>
        <taxon>Caulobacter</taxon>
    </lineage>
</organism>
<dbReference type="PhylomeDB" id="A0A0H3C790"/>
<feature type="transmembrane region" description="Helical" evidence="7">
    <location>
        <begin position="111"/>
        <end position="132"/>
    </location>
</feature>
<name>A0A0H3C790_CAUVN</name>
<evidence type="ECO:0000256" key="7">
    <source>
        <dbReference type="SAM" id="Phobius"/>
    </source>
</evidence>
<dbReference type="PATRIC" id="fig|565050.3.peg.1133"/>
<dbReference type="PIRSF" id="PIRSF004810">
    <property type="entry name" value="ChrA"/>
    <property type="match status" value="1"/>
</dbReference>
<feature type="transmembrane region" description="Helical" evidence="7">
    <location>
        <begin position="297"/>
        <end position="326"/>
    </location>
</feature>
<dbReference type="PANTHER" id="PTHR33567">
    <property type="entry name" value="CHROMATE ION TRANSPORTER (EUROFUNG)"/>
    <property type="match status" value="1"/>
</dbReference>
<reference evidence="8 9" key="1">
    <citation type="journal article" date="2010" name="J. Bacteriol.">
        <title>The genetic basis of laboratory adaptation in Caulobacter crescentus.</title>
        <authorList>
            <person name="Marks M.E."/>
            <person name="Castro-Rojas C.M."/>
            <person name="Teiling C."/>
            <person name="Du L."/>
            <person name="Kapatral V."/>
            <person name="Walunas T.L."/>
            <person name="Crosson S."/>
        </authorList>
    </citation>
    <scope>NUCLEOTIDE SEQUENCE [LARGE SCALE GENOMIC DNA]</scope>
    <source>
        <strain evidence="9">NA1000 / CB15N</strain>
    </source>
</reference>
<keyword evidence="5 7" id="KW-1133">Transmembrane helix</keyword>
<dbReference type="GO" id="GO:0005886">
    <property type="term" value="C:plasma membrane"/>
    <property type="evidence" value="ECO:0007669"/>
    <property type="project" value="UniProtKB-SubCell"/>
</dbReference>
<accession>A0A0H3C790</accession>
<dbReference type="InterPro" id="IPR014047">
    <property type="entry name" value="Chr_Tranpt_l_chain"/>
</dbReference>
<evidence type="ECO:0000256" key="6">
    <source>
        <dbReference type="ARBA" id="ARBA00023136"/>
    </source>
</evidence>
<gene>
    <name evidence="8" type="ordered locus">CCNA_01153</name>
</gene>
<evidence type="ECO:0000256" key="3">
    <source>
        <dbReference type="ARBA" id="ARBA00022475"/>
    </source>
</evidence>
<comment type="similarity">
    <text evidence="2">Belongs to the chromate ion transporter (CHR) (TC 2.A.51) family.</text>
</comment>
<protein>
    <submittedName>
        <fullName evidence="8">Chromate transport protein</fullName>
    </submittedName>
</protein>
<evidence type="ECO:0000256" key="1">
    <source>
        <dbReference type="ARBA" id="ARBA00004651"/>
    </source>
</evidence>
<evidence type="ECO:0000313" key="8">
    <source>
        <dbReference type="EMBL" id="ACL94618.1"/>
    </source>
</evidence>
<evidence type="ECO:0000256" key="4">
    <source>
        <dbReference type="ARBA" id="ARBA00022692"/>
    </source>
</evidence>
<dbReference type="PANTHER" id="PTHR33567:SF3">
    <property type="entry name" value="CHROMATE ION TRANSPORTER (EUROFUNG)"/>
    <property type="match status" value="1"/>
</dbReference>
<proteinExistence type="inferred from homology"/>
<dbReference type="EMBL" id="CP001340">
    <property type="protein sequence ID" value="ACL94618.1"/>
    <property type="molecule type" value="Genomic_DNA"/>
</dbReference>
<dbReference type="RefSeq" id="YP_002516526.1">
    <property type="nucleotide sequence ID" value="NC_011916.1"/>
</dbReference>
<evidence type="ECO:0000256" key="2">
    <source>
        <dbReference type="ARBA" id="ARBA00005262"/>
    </source>
</evidence>
<feature type="transmembrane region" description="Helical" evidence="7">
    <location>
        <begin position="197"/>
        <end position="216"/>
    </location>
</feature>
<evidence type="ECO:0000313" key="9">
    <source>
        <dbReference type="Proteomes" id="UP000001364"/>
    </source>
</evidence>